<evidence type="ECO:0000313" key="3">
    <source>
        <dbReference type="Proteomes" id="UP000663903"/>
    </source>
</evidence>
<dbReference type="Proteomes" id="UP000663903">
    <property type="component" value="Chromosome"/>
</dbReference>
<dbReference type="GO" id="GO:0043565">
    <property type="term" value="F:sequence-specific DNA binding"/>
    <property type="evidence" value="ECO:0007669"/>
    <property type="project" value="TreeGrafter"/>
</dbReference>
<dbReference type="SUPFAM" id="SSF143422">
    <property type="entry name" value="Transposase IS200-like"/>
    <property type="match status" value="1"/>
</dbReference>
<dbReference type="InterPro" id="IPR052715">
    <property type="entry name" value="RAYT_transposase"/>
</dbReference>
<gene>
    <name evidence="2" type="ORF">J1M35_11490</name>
</gene>
<dbReference type="PANTHER" id="PTHR36966">
    <property type="entry name" value="REP-ASSOCIATED TYROSINE TRANSPOSASE"/>
    <property type="match status" value="1"/>
</dbReference>
<dbReference type="AlphaFoldDB" id="A0A975CDZ8"/>
<feature type="domain" description="Transposase IS200-like" evidence="1">
    <location>
        <begin position="8"/>
        <end position="131"/>
    </location>
</feature>
<evidence type="ECO:0000259" key="1">
    <source>
        <dbReference type="SMART" id="SM01321"/>
    </source>
</evidence>
<dbReference type="InterPro" id="IPR036515">
    <property type="entry name" value="Transposase_17_sf"/>
</dbReference>
<dbReference type="InterPro" id="IPR002686">
    <property type="entry name" value="Transposase_17"/>
</dbReference>
<reference evidence="2" key="1">
    <citation type="submission" date="2021-03" db="EMBL/GenBank/DDBJ databases">
        <title>Ottowia sp. 27C isolated from the cloaca of a Giant Asian pond turtle (Heosemys grandis).</title>
        <authorList>
            <person name="Spergser J."/>
            <person name="Busse H.-J."/>
        </authorList>
    </citation>
    <scope>NUCLEOTIDE SEQUENCE</scope>
    <source>
        <strain evidence="2">27C</strain>
    </source>
</reference>
<dbReference type="RefSeq" id="WP_208007188.1">
    <property type="nucleotide sequence ID" value="NZ_CP071796.1"/>
</dbReference>
<dbReference type="GO" id="GO:0006313">
    <property type="term" value="P:DNA transposition"/>
    <property type="evidence" value="ECO:0007669"/>
    <property type="project" value="InterPro"/>
</dbReference>
<dbReference type="EMBL" id="CP071796">
    <property type="protein sequence ID" value="QTD43779.1"/>
    <property type="molecule type" value="Genomic_DNA"/>
</dbReference>
<organism evidence="2 3">
    <name type="scientific">Ottowia testudinis</name>
    <dbReference type="NCBI Taxonomy" id="2816950"/>
    <lineage>
        <taxon>Bacteria</taxon>
        <taxon>Pseudomonadati</taxon>
        <taxon>Pseudomonadota</taxon>
        <taxon>Betaproteobacteria</taxon>
        <taxon>Burkholderiales</taxon>
        <taxon>Comamonadaceae</taxon>
        <taxon>Ottowia</taxon>
    </lineage>
</organism>
<accession>A0A975CDZ8</accession>
<sequence length="182" mass="21144">MQYRRAWVPGGTFFFTVNLADRRADTLVRHVDALRAAFAVVRRRHPFEIVAIAVMPEHLHAVWQLPPGDADYAGRWALIKAGFSRQLPASERIGASRRTKGERGIWQRRYWEHQIRDETDLANHIDYIHFNPVKHGHVRNAVDWPHSSLHRYIRQGRLPANWGSPEHALPAPPNTAYWRALE</sequence>
<dbReference type="Gene3D" id="3.30.70.1290">
    <property type="entry name" value="Transposase IS200-like"/>
    <property type="match status" value="1"/>
</dbReference>
<dbReference type="GO" id="GO:0004803">
    <property type="term" value="F:transposase activity"/>
    <property type="evidence" value="ECO:0007669"/>
    <property type="project" value="InterPro"/>
</dbReference>
<dbReference type="PANTHER" id="PTHR36966:SF1">
    <property type="entry name" value="REP-ASSOCIATED TYROSINE TRANSPOSASE"/>
    <property type="match status" value="1"/>
</dbReference>
<evidence type="ECO:0000313" key="2">
    <source>
        <dbReference type="EMBL" id="QTD43779.1"/>
    </source>
</evidence>
<dbReference type="KEGG" id="otd:J1M35_11490"/>
<keyword evidence="3" id="KW-1185">Reference proteome</keyword>
<proteinExistence type="predicted"/>
<dbReference type="SMART" id="SM01321">
    <property type="entry name" value="Y1_Tnp"/>
    <property type="match status" value="1"/>
</dbReference>
<name>A0A975CDZ8_9BURK</name>
<protein>
    <submittedName>
        <fullName evidence="2">Transposase</fullName>
    </submittedName>
</protein>
<dbReference type="NCBIfam" id="NF047646">
    <property type="entry name" value="REP_Tyr_transpos"/>
    <property type="match status" value="1"/>
</dbReference>